<keyword evidence="3 5" id="KW-0067">ATP-binding</keyword>
<keyword evidence="1" id="KW-0813">Transport</keyword>
<dbReference type="Pfam" id="PF00005">
    <property type="entry name" value="ABC_tran"/>
    <property type="match status" value="1"/>
</dbReference>
<dbReference type="PROSITE" id="PS50893">
    <property type="entry name" value="ABC_TRANSPORTER_2"/>
    <property type="match status" value="1"/>
</dbReference>
<reference evidence="5 6" key="1">
    <citation type="submission" date="2017-08" db="EMBL/GenBank/DDBJ databases">
        <title>Infants hospitalized years apart are colonized by the same room-sourced microbial strains.</title>
        <authorList>
            <person name="Brooks B."/>
            <person name="Olm M.R."/>
            <person name="Firek B.A."/>
            <person name="Baker R."/>
            <person name="Thomas B.C."/>
            <person name="Morowitz M.J."/>
            <person name="Banfield J.F."/>
        </authorList>
    </citation>
    <scope>NUCLEOTIDE SEQUENCE [LARGE SCALE GENOMIC DNA]</scope>
    <source>
        <strain evidence="5">S2_003_000_R2_11</strain>
    </source>
</reference>
<dbReference type="GO" id="GO:0005524">
    <property type="term" value="F:ATP binding"/>
    <property type="evidence" value="ECO:0007669"/>
    <property type="project" value="UniProtKB-KW"/>
</dbReference>
<proteinExistence type="predicted"/>
<evidence type="ECO:0000256" key="3">
    <source>
        <dbReference type="ARBA" id="ARBA00022840"/>
    </source>
</evidence>
<dbReference type="InterPro" id="IPR032823">
    <property type="entry name" value="BCA_ABC_TP_C"/>
</dbReference>
<dbReference type="Proteomes" id="UP000248975">
    <property type="component" value="Unassembled WGS sequence"/>
</dbReference>
<comment type="caution">
    <text evidence="5">The sequence shown here is derived from an EMBL/GenBank/DDBJ whole genome shotgun (WGS) entry which is preliminary data.</text>
</comment>
<dbReference type="InterPro" id="IPR027417">
    <property type="entry name" value="P-loop_NTPase"/>
</dbReference>
<protein>
    <submittedName>
        <fullName evidence="5">ABC transporter ATP-binding protein</fullName>
    </submittedName>
</protein>
<evidence type="ECO:0000256" key="2">
    <source>
        <dbReference type="ARBA" id="ARBA00022741"/>
    </source>
</evidence>
<sequence>MLEAKNVSLSYGGVRAVDNVSIRVGEGQIVGLIGTNGAGKTSLFNVISGFTPGSAGTVTFDGKRIDGKPPSEIAGEGLLRTFQTPVGFPRMTVLENMLVFSRADAKARKGLFASGTPDRIVLEQAMVMLDEFGLASRANDWVQDLSAPELKMLEFSRAMMAQPRLLMLDEPAAGVNPAMMESLTARIRKLRDRGVTFLVVDHNLKFISAVCEEIFAMADGRLIAEGPAAEVIRNPEVIRLYIGSAA</sequence>
<dbReference type="PANTHER" id="PTHR45772:SF9">
    <property type="entry name" value="CONSERVED COMPONENT OF ABC TRANSPORTER FOR NATURAL AMINO ACIDS"/>
    <property type="match status" value="1"/>
</dbReference>
<dbReference type="InterPro" id="IPR003439">
    <property type="entry name" value="ABC_transporter-like_ATP-bd"/>
</dbReference>
<dbReference type="EMBL" id="QFQS01000002">
    <property type="protein sequence ID" value="PZQ98053.1"/>
    <property type="molecule type" value="Genomic_DNA"/>
</dbReference>
<name>A0A2W5U3S6_CERSP</name>
<organism evidence="5 6">
    <name type="scientific">Cereibacter sphaeroides</name>
    <name type="common">Rhodobacter sphaeroides</name>
    <dbReference type="NCBI Taxonomy" id="1063"/>
    <lineage>
        <taxon>Bacteria</taxon>
        <taxon>Pseudomonadati</taxon>
        <taxon>Pseudomonadota</taxon>
        <taxon>Alphaproteobacteria</taxon>
        <taxon>Rhodobacterales</taxon>
        <taxon>Paracoccaceae</taxon>
        <taxon>Cereibacter</taxon>
    </lineage>
</organism>
<evidence type="ECO:0000313" key="5">
    <source>
        <dbReference type="EMBL" id="PZQ98053.1"/>
    </source>
</evidence>
<dbReference type="Gene3D" id="3.40.50.300">
    <property type="entry name" value="P-loop containing nucleotide triphosphate hydrolases"/>
    <property type="match status" value="1"/>
</dbReference>
<dbReference type="InterPro" id="IPR051120">
    <property type="entry name" value="ABC_AA/LPS_Transport"/>
</dbReference>
<keyword evidence="2" id="KW-0547">Nucleotide-binding</keyword>
<dbReference type="GO" id="GO:0005886">
    <property type="term" value="C:plasma membrane"/>
    <property type="evidence" value="ECO:0007669"/>
    <property type="project" value="TreeGrafter"/>
</dbReference>
<feature type="domain" description="ABC transporter" evidence="4">
    <location>
        <begin position="2"/>
        <end position="244"/>
    </location>
</feature>
<dbReference type="SUPFAM" id="SSF52540">
    <property type="entry name" value="P-loop containing nucleoside triphosphate hydrolases"/>
    <property type="match status" value="1"/>
</dbReference>
<dbReference type="GO" id="GO:0016887">
    <property type="term" value="F:ATP hydrolysis activity"/>
    <property type="evidence" value="ECO:0007669"/>
    <property type="project" value="InterPro"/>
</dbReference>
<dbReference type="Pfam" id="PF12399">
    <property type="entry name" value="BCA_ABC_TP_C"/>
    <property type="match status" value="1"/>
</dbReference>
<gene>
    <name evidence="5" type="ORF">DI533_10805</name>
</gene>
<dbReference type="PANTHER" id="PTHR45772">
    <property type="entry name" value="CONSERVED COMPONENT OF ABC TRANSPORTER FOR NATURAL AMINO ACIDS-RELATED"/>
    <property type="match status" value="1"/>
</dbReference>
<evidence type="ECO:0000256" key="1">
    <source>
        <dbReference type="ARBA" id="ARBA00022448"/>
    </source>
</evidence>
<dbReference type="CDD" id="cd03219">
    <property type="entry name" value="ABC_Mj1267_LivG_branched"/>
    <property type="match status" value="1"/>
</dbReference>
<evidence type="ECO:0000259" key="4">
    <source>
        <dbReference type="PROSITE" id="PS50893"/>
    </source>
</evidence>
<evidence type="ECO:0000313" key="6">
    <source>
        <dbReference type="Proteomes" id="UP000248975"/>
    </source>
</evidence>
<accession>A0A2W5U3S6</accession>
<dbReference type="AlphaFoldDB" id="A0A2W5U3S6"/>